<evidence type="ECO:0000256" key="1">
    <source>
        <dbReference type="SAM" id="MobiDB-lite"/>
    </source>
</evidence>
<accession>A0A7J6NQG0</accession>
<keyword evidence="3" id="KW-1185">Reference proteome</keyword>
<evidence type="ECO:0000313" key="2">
    <source>
        <dbReference type="EMBL" id="KAF4685906.1"/>
    </source>
</evidence>
<name>A0A7J6NQG0_PEROL</name>
<feature type="compositionally biased region" description="Polar residues" evidence="1">
    <location>
        <begin position="1"/>
        <end position="31"/>
    </location>
</feature>
<protein>
    <submittedName>
        <fullName evidence="2">Uncharacterized protein</fullName>
    </submittedName>
</protein>
<dbReference type="AlphaFoldDB" id="A0A7J6NQG0"/>
<proteinExistence type="predicted"/>
<feature type="region of interest" description="Disordered" evidence="1">
    <location>
        <begin position="1"/>
        <end position="36"/>
    </location>
</feature>
<organism evidence="2 3">
    <name type="scientific">Perkinsus olseni</name>
    <name type="common">Perkinsus atlanticus</name>
    <dbReference type="NCBI Taxonomy" id="32597"/>
    <lineage>
        <taxon>Eukaryota</taxon>
        <taxon>Sar</taxon>
        <taxon>Alveolata</taxon>
        <taxon>Perkinsozoa</taxon>
        <taxon>Perkinsea</taxon>
        <taxon>Perkinsida</taxon>
        <taxon>Perkinsidae</taxon>
        <taxon>Perkinsus</taxon>
    </lineage>
</organism>
<gene>
    <name evidence="2" type="ORF">FOZ63_009348</name>
</gene>
<comment type="caution">
    <text evidence="2">The sequence shown here is derived from an EMBL/GenBank/DDBJ whole genome shotgun (WGS) entry which is preliminary data.</text>
</comment>
<dbReference type="EMBL" id="JABANO010040284">
    <property type="protein sequence ID" value="KAF4685906.1"/>
    <property type="molecule type" value="Genomic_DNA"/>
</dbReference>
<feature type="non-terminal residue" evidence="2">
    <location>
        <position position="105"/>
    </location>
</feature>
<dbReference type="Proteomes" id="UP000553632">
    <property type="component" value="Unassembled WGS sequence"/>
</dbReference>
<sequence length="105" mass="11304">PMMESTTTEGPMMESTTEGPMMESTTESAVVTSPPAGVTTAVNIPGGGPDEEHLAGRNTLILLARDDSSPYIHPRWTLVPDEGLHLFRTQLADEVPHETYIDLVG</sequence>
<evidence type="ECO:0000313" key="3">
    <source>
        <dbReference type="Proteomes" id="UP000553632"/>
    </source>
</evidence>
<reference evidence="2 3" key="1">
    <citation type="submission" date="2020-04" db="EMBL/GenBank/DDBJ databases">
        <title>Perkinsus olseni comparative genomics.</title>
        <authorList>
            <person name="Bogema D.R."/>
        </authorList>
    </citation>
    <scope>NUCLEOTIDE SEQUENCE [LARGE SCALE GENOMIC DNA]</scope>
    <source>
        <strain evidence="2 3">ATCC PRA-207</strain>
    </source>
</reference>